<keyword evidence="3 5" id="KW-1133">Transmembrane helix</keyword>
<dbReference type="STRING" id="23.BEL05_16210"/>
<dbReference type="NCBIfam" id="TIGR03902">
    <property type="entry name" value="rhom_GG_sort"/>
    <property type="match status" value="1"/>
</dbReference>
<comment type="subcellular location">
    <subcellularLocation>
        <location evidence="1">Membrane</location>
        <topology evidence="1">Multi-pass membrane protein</topology>
    </subcellularLocation>
</comment>
<evidence type="ECO:0000313" key="7">
    <source>
        <dbReference type="EMBL" id="OEG75772.1"/>
    </source>
</evidence>
<dbReference type="Gene3D" id="1.20.1540.10">
    <property type="entry name" value="Rhomboid-like"/>
    <property type="match status" value="1"/>
</dbReference>
<dbReference type="RefSeq" id="WP_069669938.1">
    <property type="nucleotide sequence ID" value="NZ_MCBT01000001.1"/>
</dbReference>
<sequence>MLNKLKSGANPYGVVMFITLLCTLLYFLPLDSLLAYRRTAIGHGEWWRLLTGNLLHTNHWHLVMNLAGLWVIAFLHECHYRLSNFTLLFIGLCLLQGAGLYLFFPSLLGYVGLSGMLHGLFTFGALKDIQKGLRSGYLLVAGVCVKVIYEQYYGATEQITQLINARVATESHLIGVVTGILCFIGYWAFRKLAK</sequence>
<keyword evidence="4 5" id="KW-0472">Membrane</keyword>
<dbReference type="InterPro" id="IPR050925">
    <property type="entry name" value="Rhomboid_protease_S54"/>
</dbReference>
<feature type="transmembrane region" description="Helical" evidence="5">
    <location>
        <begin position="107"/>
        <end position="126"/>
    </location>
</feature>
<reference evidence="7 8" key="1">
    <citation type="submission" date="2016-07" db="EMBL/GenBank/DDBJ databases">
        <title>Whole-genome of two Shewanella species isolated from a digestive organ of sea cucumber Apostichopus japonicus Selenka 1867.</title>
        <authorList>
            <person name="Hong H.-H."/>
            <person name="Choi H."/>
            <person name="Cheon S."/>
            <person name="Oh J.-S."/>
            <person name="Lee H.-G."/>
            <person name="Park C."/>
        </authorList>
    </citation>
    <scope>NUCLEOTIDE SEQUENCE [LARGE SCALE GENOMIC DNA]</scope>
    <source>
        <strain evidence="7 8">CSB03KR</strain>
    </source>
</reference>
<protein>
    <submittedName>
        <fullName evidence="7">Rhombosortase</fullName>
    </submittedName>
</protein>
<feature type="transmembrane region" description="Helical" evidence="5">
    <location>
        <begin position="58"/>
        <end position="75"/>
    </location>
</feature>
<evidence type="ECO:0000256" key="5">
    <source>
        <dbReference type="SAM" id="Phobius"/>
    </source>
</evidence>
<dbReference type="AlphaFoldDB" id="A0A1E5IYW5"/>
<name>A0A1E5IYW5_SHECO</name>
<dbReference type="InterPro" id="IPR023826">
    <property type="entry name" value="Rhom-like_SP_proteobac"/>
</dbReference>
<evidence type="ECO:0000313" key="8">
    <source>
        <dbReference type="Proteomes" id="UP000095230"/>
    </source>
</evidence>
<dbReference type="InterPro" id="IPR035952">
    <property type="entry name" value="Rhomboid-like_sf"/>
</dbReference>
<evidence type="ECO:0000259" key="6">
    <source>
        <dbReference type="Pfam" id="PF01694"/>
    </source>
</evidence>
<feature type="transmembrane region" description="Helical" evidence="5">
    <location>
        <begin position="82"/>
        <end position="101"/>
    </location>
</feature>
<dbReference type="Pfam" id="PF01694">
    <property type="entry name" value="Rhomboid"/>
    <property type="match status" value="1"/>
</dbReference>
<proteinExistence type="predicted"/>
<dbReference type="GO" id="GO:0016020">
    <property type="term" value="C:membrane"/>
    <property type="evidence" value="ECO:0007669"/>
    <property type="project" value="UniProtKB-SubCell"/>
</dbReference>
<dbReference type="InterPro" id="IPR022764">
    <property type="entry name" value="Peptidase_S54_rhomboid_dom"/>
</dbReference>
<dbReference type="SUPFAM" id="SSF144091">
    <property type="entry name" value="Rhomboid-like"/>
    <property type="match status" value="1"/>
</dbReference>
<dbReference type="EMBL" id="MCBT01000001">
    <property type="protein sequence ID" value="OEG75772.1"/>
    <property type="molecule type" value="Genomic_DNA"/>
</dbReference>
<evidence type="ECO:0000256" key="2">
    <source>
        <dbReference type="ARBA" id="ARBA00022692"/>
    </source>
</evidence>
<accession>A0A1E5IYW5</accession>
<gene>
    <name evidence="7" type="ORF">BEL05_16210</name>
</gene>
<dbReference type="OrthoDB" id="196054at2"/>
<keyword evidence="2 5" id="KW-0812">Transmembrane</keyword>
<dbReference type="GO" id="GO:0004252">
    <property type="term" value="F:serine-type endopeptidase activity"/>
    <property type="evidence" value="ECO:0007669"/>
    <property type="project" value="InterPro"/>
</dbReference>
<dbReference type="Proteomes" id="UP000095230">
    <property type="component" value="Unassembled WGS sequence"/>
</dbReference>
<dbReference type="PANTHER" id="PTHR43731">
    <property type="entry name" value="RHOMBOID PROTEASE"/>
    <property type="match status" value="1"/>
</dbReference>
<feature type="transmembrane region" description="Helical" evidence="5">
    <location>
        <begin position="133"/>
        <end position="152"/>
    </location>
</feature>
<dbReference type="PANTHER" id="PTHR43731:SF16">
    <property type="entry name" value="RHOMBOSORTASE"/>
    <property type="match status" value="1"/>
</dbReference>
<feature type="transmembrane region" description="Helical" evidence="5">
    <location>
        <begin position="172"/>
        <end position="189"/>
    </location>
</feature>
<evidence type="ECO:0000256" key="3">
    <source>
        <dbReference type="ARBA" id="ARBA00022989"/>
    </source>
</evidence>
<evidence type="ECO:0000256" key="1">
    <source>
        <dbReference type="ARBA" id="ARBA00004141"/>
    </source>
</evidence>
<evidence type="ECO:0000256" key="4">
    <source>
        <dbReference type="ARBA" id="ARBA00023136"/>
    </source>
</evidence>
<comment type="caution">
    <text evidence="7">The sequence shown here is derived from an EMBL/GenBank/DDBJ whole genome shotgun (WGS) entry which is preliminary data.</text>
</comment>
<feature type="transmembrane region" description="Helical" evidence="5">
    <location>
        <begin position="12"/>
        <end position="29"/>
    </location>
</feature>
<feature type="domain" description="Peptidase S54 rhomboid" evidence="6">
    <location>
        <begin position="44"/>
        <end position="184"/>
    </location>
</feature>
<organism evidence="7 8">
    <name type="scientific">Shewanella colwelliana</name>
    <name type="common">Alteromonas colwelliana</name>
    <dbReference type="NCBI Taxonomy" id="23"/>
    <lineage>
        <taxon>Bacteria</taxon>
        <taxon>Pseudomonadati</taxon>
        <taxon>Pseudomonadota</taxon>
        <taxon>Gammaproteobacteria</taxon>
        <taxon>Alteromonadales</taxon>
        <taxon>Shewanellaceae</taxon>
        <taxon>Shewanella</taxon>
    </lineage>
</organism>